<organism evidence="1 2">
    <name type="scientific">Myodes glareolus</name>
    <name type="common">Bank vole</name>
    <name type="synonym">Clethrionomys glareolus</name>
    <dbReference type="NCBI Taxonomy" id="447135"/>
    <lineage>
        <taxon>Eukaryota</taxon>
        <taxon>Metazoa</taxon>
        <taxon>Chordata</taxon>
        <taxon>Craniata</taxon>
        <taxon>Vertebrata</taxon>
        <taxon>Euteleostomi</taxon>
        <taxon>Mammalia</taxon>
        <taxon>Eutheria</taxon>
        <taxon>Euarchontoglires</taxon>
        <taxon>Glires</taxon>
        <taxon>Rodentia</taxon>
        <taxon>Myomorpha</taxon>
        <taxon>Muroidea</taxon>
        <taxon>Cricetidae</taxon>
        <taxon>Arvicolinae</taxon>
        <taxon>Myodes</taxon>
    </lineage>
</organism>
<sequence>MAWLAARGEAAGECVHRLWRNEANRSSVSCFDVNHTAAATLVTSWIVKPGRPEAHPAAATQGATGVGWACAPRLRALAPPTGPPLPALCVRIASGPPPRKTAGACGPAEHWLPEPRRARVRLLVADVKL</sequence>
<dbReference type="AlphaFoldDB" id="A0AAW0ID47"/>
<keyword evidence="2" id="KW-1185">Reference proteome</keyword>
<evidence type="ECO:0000313" key="1">
    <source>
        <dbReference type="EMBL" id="KAK7812400.1"/>
    </source>
</evidence>
<proteinExistence type="predicted"/>
<evidence type="ECO:0000313" key="2">
    <source>
        <dbReference type="Proteomes" id="UP001488838"/>
    </source>
</evidence>
<accession>A0AAW0ID47</accession>
<dbReference type="EMBL" id="JBBHLL010000152">
    <property type="protein sequence ID" value="KAK7812400.1"/>
    <property type="molecule type" value="Genomic_DNA"/>
</dbReference>
<name>A0AAW0ID47_MYOGA</name>
<comment type="caution">
    <text evidence="1">The sequence shown here is derived from an EMBL/GenBank/DDBJ whole genome shotgun (WGS) entry which is preliminary data.</text>
</comment>
<dbReference type="Proteomes" id="UP001488838">
    <property type="component" value="Unassembled WGS sequence"/>
</dbReference>
<reference evidence="1 2" key="1">
    <citation type="journal article" date="2023" name="bioRxiv">
        <title>Conserved and derived expression patterns and positive selection on dental genes reveal complex evolutionary context of ever-growing rodent molars.</title>
        <authorList>
            <person name="Calamari Z.T."/>
            <person name="Song A."/>
            <person name="Cohen E."/>
            <person name="Akter M."/>
            <person name="Roy R.D."/>
            <person name="Hallikas O."/>
            <person name="Christensen M.M."/>
            <person name="Li P."/>
            <person name="Marangoni P."/>
            <person name="Jernvall J."/>
            <person name="Klein O.D."/>
        </authorList>
    </citation>
    <scope>NUCLEOTIDE SEQUENCE [LARGE SCALE GENOMIC DNA]</scope>
    <source>
        <strain evidence="1">V071</strain>
    </source>
</reference>
<gene>
    <name evidence="1" type="ORF">U0070_001498</name>
</gene>
<protein>
    <submittedName>
        <fullName evidence="1">Uncharacterized protein</fullName>
    </submittedName>
</protein>